<accession>A0A1H0T6Z6</accession>
<dbReference type="InterPro" id="IPR050109">
    <property type="entry name" value="HTH-type_TetR-like_transc_reg"/>
</dbReference>
<keyword evidence="2" id="KW-0805">Transcription regulation</keyword>
<dbReference type="STRING" id="91360.SAMN05660330_02961"/>
<keyword evidence="8" id="KW-1185">Reference proteome</keyword>
<keyword evidence="4" id="KW-0804">Transcription</keyword>
<name>A0A1H0T6Z6_9BACT</name>
<dbReference type="Pfam" id="PF00440">
    <property type="entry name" value="TetR_N"/>
    <property type="match status" value="1"/>
</dbReference>
<keyword evidence="1" id="KW-0678">Repressor</keyword>
<dbReference type="AlphaFoldDB" id="A0A1H0T6Z6"/>
<dbReference type="RefSeq" id="WP_092224188.1">
    <property type="nucleotide sequence ID" value="NZ_FNJI01000022.1"/>
</dbReference>
<dbReference type="Proteomes" id="UP000199073">
    <property type="component" value="Unassembled WGS sequence"/>
</dbReference>
<proteinExistence type="predicted"/>
<dbReference type="SUPFAM" id="SSF46689">
    <property type="entry name" value="Homeodomain-like"/>
    <property type="match status" value="1"/>
</dbReference>
<dbReference type="InterPro" id="IPR009057">
    <property type="entry name" value="Homeodomain-like_sf"/>
</dbReference>
<evidence type="ECO:0000259" key="6">
    <source>
        <dbReference type="PROSITE" id="PS50977"/>
    </source>
</evidence>
<evidence type="ECO:0000256" key="1">
    <source>
        <dbReference type="ARBA" id="ARBA00022491"/>
    </source>
</evidence>
<gene>
    <name evidence="7" type="ORF">SAMN05660330_02961</name>
</gene>
<dbReference type="InterPro" id="IPR036271">
    <property type="entry name" value="Tet_transcr_reg_TetR-rel_C_sf"/>
</dbReference>
<evidence type="ECO:0000313" key="7">
    <source>
        <dbReference type="EMBL" id="SDP49817.1"/>
    </source>
</evidence>
<dbReference type="PRINTS" id="PR00455">
    <property type="entry name" value="HTHTETR"/>
</dbReference>
<dbReference type="PANTHER" id="PTHR30055">
    <property type="entry name" value="HTH-TYPE TRANSCRIPTIONAL REGULATOR RUTR"/>
    <property type="match status" value="1"/>
</dbReference>
<dbReference type="PANTHER" id="PTHR30055:SF240">
    <property type="entry name" value="HTH-TYPE TRANSCRIPTIONAL REGULATOR ACRR"/>
    <property type="match status" value="1"/>
</dbReference>
<dbReference type="Gene3D" id="1.10.357.10">
    <property type="entry name" value="Tetracycline Repressor, domain 2"/>
    <property type="match status" value="1"/>
</dbReference>
<organism evidence="7 8">
    <name type="scientific">Desulforhopalus singaporensis</name>
    <dbReference type="NCBI Taxonomy" id="91360"/>
    <lineage>
        <taxon>Bacteria</taxon>
        <taxon>Pseudomonadati</taxon>
        <taxon>Thermodesulfobacteriota</taxon>
        <taxon>Desulfobulbia</taxon>
        <taxon>Desulfobulbales</taxon>
        <taxon>Desulfocapsaceae</taxon>
        <taxon>Desulforhopalus</taxon>
    </lineage>
</organism>
<feature type="DNA-binding region" description="H-T-H motif" evidence="5">
    <location>
        <begin position="33"/>
        <end position="52"/>
    </location>
</feature>
<feature type="domain" description="HTH tetR-type" evidence="6">
    <location>
        <begin position="10"/>
        <end position="70"/>
    </location>
</feature>
<evidence type="ECO:0000256" key="3">
    <source>
        <dbReference type="ARBA" id="ARBA00023125"/>
    </source>
</evidence>
<dbReference type="InterPro" id="IPR013572">
    <property type="entry name" value="Tscrpt_reg_MAATS_C"/>
</dbReference>
<dbReference type="GO" id="GO:0003700">
    <property type="term" value="F:DNA-binding transcription factor activity"/>
    <property type="evidence" value="ECO:0007669"/>
    <property type="project" value="TreeGrafter"/>
</dbReference>
<evidence type="ECO:0000256" key="5">
    <source>
        <dbReference type="PROSITE-ProRule" id="PRU00335"/>
    </source>
</evidence>
<dbReference type="SUPFAM" id="SSF48498">
    <property type="entry name" value="Tetracyclin repressor-like, C-terminal domain"/>
    <property type="match status" value="1"/>
</dbReference>
<evidence type="ECO:0000313" key="8">
    <source>
        <dbReference type="Proteomes" id="UP000199073"/>
    </source>
</evidence>
<keyword evidence="3 5" id="KW-0238">DNA-binding</keyword>
<dbReference type="PROSITE" id="PS50977">
    <property type="entry name" value="HTH_TETR_2"/>
    <property type="match status" value="1"/>
</dbReference>
<dbReference type="PROSITE" id="PS01081">
    <property type="entry name" value="HTH_TETR_1"/>
    <property type="match status" value="1"/>
</dbReference>
<dbReference type="Pfam" id="PF08361">
    <property type="entry name" value="TetR_C_2"/>
    <property type="match status" value="1"/>
</dbReference>
<dbReference type="InterPro" id="IPR023772">
    <property type="entry name" value="DNA-bd_HTH_TetR-type_CS"/>
</dbReference>
<evidence type="ECO:0000256" key="2">
    <source>
        <dbReference type="ARBA" id="ARBA00023015"/>
    </source>
</evidence>
<dbReference type="InterPro" id="IPR001647">
    <property type="entry name" value="HTH_TetR"/>
</dbReference>
<evidence type="ECO:0000256" key="4">
    <source>
        <dbReference type="ARBA" id="ARBA00023163"/>
    </source>
</evidence>
<sequence>MARKTKEEALKTREAILNAAIELFFAHGIARTSLSDIASEAKVTRGAIYWHFKNKEDLVEALWEQLLALFEPIDRVSENPDETDSLGKLHHSYDRFFSTLLNDSRTVKLFRIMRNKSDSATGSDTFDIRRISLFQTGRQKIEKILQNSVRHGQLPENHDVRLGSIAILAFIDGLVHQCVMFPDMMRADRDIPALLDSLDAMLKFGCVKAGR</sequence>
<protein>
    <submittedName>
        <fullName evidence="7">Transcriptional regulator, TetR family</fullName>
    </submittedName>
</protein>
<reference evidence="7 8" key="1">
    <citation type="submission" date="2016-10" db="EMBL/GenBank/DDBJ databases">
        <authorList>
            <person name="de Groot N.N."/>
        </authorList>
    </citation>
    <scope>NUCLEOTIDE SEQUENCE [LARGE SCALE GENOMIC DNA]</scope>
    <source>
        <strain evidence="7 8">DSM 12130</strain>
    </source>
</reference>
<dbReference type="OrthoDB" id="9798857at2"/>
<dbReference type="GO" id="GO:0000976">
    <property type="term" value="F:transcription cis-regulatory region binding"/>
    <property type="evidence" value="ECO:0007669"/>
    <property type="project" value="TreeGrafter"/>
</dbReference>
<dbReference type="EMBL" id="FNJI01000022">
    <property type="protein sequence ID" value="SDP49817.1"/>
    <property type="molecule type" value="Genomic_DNA"/>
</dbReference>